<dbReference type="OrthoDB" id="10320751at2759"/>
<evidence type="ECO:0000313" key="2">
    <source>
        <dbReference type="Proteomes" id="UP000237000"/>
    </source>
</evidence>
<dbReference type="Proteomes" id="UP000237000">
    <property type="component" value="Unassembled WGS sequence"/>
</dbReference>
<dbReference type="AlphaFoldDB" id="A0A2P5FK97"/>
<comment type="caution">
    <text evidence="1">The sequence shown here is derived from an EMBL/GenBank/DDBJ whole genome shotgun (WGS) entry which is preliminary data.</text>
</comment>
<reference evidence="2" key="1">
    <citation type="submission" date="2016-06" db="EMBL/GenBank/DDBJ databases">
        <title>Parallel loss of symbiosis genes in relatives of nitrogen-fixing non-legume Parasponia.</title>
        <authorList>
            <person name="Van Velzen R."/>
            <person name="Holmer R."/>
            <person name="Bu F."/>
            <person name="Rutten L."/>
            <person name="Van Zeijl A."/>
            <person name="Liu W."/>
            <person name="Santuari L."/>
            <person name="Cao Q."/>
            <person name="Sharma T."/>
            <person name="Shen D."/>
            <person name="Roswanjaya Y."/>
            <person name="Wardhani T."/>
            <person name="Kalhor M.S."/>
            <person name="Jansen J."/>
            <person name="Van den Hoogen J."/>
            <person name="Gungor B."/>
            <person name="Hartog M."/>
            <person name="Hontelez J."/>
            <person name="Verver J."/>
            <person name="Yang W.-C."/>
            <person name="Schijlen E."/>
            <person name="Repin R."/>
            <person name="Schilthuizen M."/>
            <person name="Schranz E."/>
            <person name="Heidstra R."/>
            <person name="Miyata K."/>
            <person name="Fedorova E."/>
            <person name="Kohlen W."/>
            <person name="Bisseling T."/>
            <person name="Smit S."/>
            <person name="Geurts R."/>
        </authorList>
    </citation>
    <scope>NUCLEOTIDE SEQUENCE [LARGE SCALE GENOMIC DNA]</scope>
    <source>
        <strain evidence="2">cv. RG33-2</strain>
    </source>
</reference>
<gene>
    <name evidence="1" type="ORF">TorRG33x02_060390</name>
</gene>
<sequence length="120" mass="13669">MQTVRRMNDVHGIIREKPPIETPWHRGDEARPKLVSLFLLQPLIEARKRPEDGVEIVAGEIVEEQLERWWLLVQASAGGFNGVQNKGPHRQCVGAGGAAQVCYSQTLWEDRTTNLYNDFF</sequence>
<protein>
    <submittedName>
        <fullName evidence="1">Uncharacterized protein</fullName>
    </submittedName>
</protein>
<dbReference type="EMBL" id="JXTC01000026">
    <property type="protein sequence ID" value="PON98209.1"/>
    <property type="molecule type" value="Genomic_DNA"/>
</dbReference>
<name>A0A2P5FK97_TREOI</name>
<dbReference type="InParanoid" id="A0A2P5FK97"/>
<keyword evidence="2" id="KW-1185">Reference proteome</keyword>
<proteinExistence type="predicted"/>
<organism evidence="1 2">
    <name type="scientific">Trema orientale</name>
    <name type="common">Charcoal tree</name>
    <name type="synonym">Celtis orientalis</name>
    <dbReference type="NCBI Taxonomy" id="63057"/>
    <lineage>
        <taxon>Eukaryota</taxon>
        <taxon>Viridiplantae</taxon>
        <taxon>Streptophyta</taxon>
        <taxon>Embryophyta</taxon>
        <taxon>Tracheophyta</taxon>
        <taxon>Spermatophyta</taxon>
        <taxon>Magnoliopsida</taxon>
        <taxon>eudicotyledons</taxon>
        <taxon>Gunneridae</taxon>
        <taxon>Pentapetalae</taxon>
        <taxon>rosids</taxon>
        <taxon>fabids</taxon>
        <taxon>Rosales</taxon>
        <taxon>Cannabaceae</taxon>
        <taxon>Trema</taxon>
    </lineage>
</organism>
<accession>A0A2P5FK97</accession>
<evidence type="ECO:0000313" key="1">
    <source>
        <dbReference type="EMBL" id="PON98209.1"/>
    </source>
</evidence>